<dbReference type="Proteomes" id="UP000315082">
    <property type="component" value="Chromosome"/>
</dbReference>
<accession>A0A518JNR9</accession>
<evidence type="ECO:0000313" key="2">
    <source>
        <dbReference type="Proteomes" id="UP000315082"/>
    </source>
</evidence>
<evidence type="ECO:0000313" key="1">
    <source>
        <dbReference type="EMBL" id="QDV67192.1"/>
    </source>
</evidence>
<dbReference type="Pfam" id="PF04883">
    <property type="entry name" value="HK97-gp10_like"/>
    <property type="match status" value="1"/>
</dbReference>
<proteinExistence type="predicted"/>
<dbReference type="InterPro" id="IPR010064">
    <property type="entry name" value="HK97-gp10_tail"/>
</dbReference>
<evidence type="ECO:0008006" key="3">
    <source>
        <dbReference type="Google" id="ProtNLM"/>
    </source>
</evidence>
<sequence length="151" mass="16824">MSKTKVNVTIDETGDVDRLLQTMPDVLQHKQLPKALRAGAKPIIREAKQRVSQPGYPGDKPGKEPLKNTIHAVIRKYEYTSIAVVGCTWPEGNHGWLVEFGHDIKRTTSGQIYGRVQPYPFMRPAIDATRSEVAGSVLLVLQMGVQEFNSQ</sequence>
<dbReference type="RefSeq" id="WP_197452314.1">
    <property type="nucleotide sequence ID" value="NZ_CP036348.1"/>
</dbReference>
<gene>
    <name evidence="1" type="ORF">Poly24_08840</name>
</gene>
<dbReference type="KEGG" id="rcf:Poly24_08840"/>
<reference evidence="1 2" key="1">
    <citation type="submission" date="2019-02" db="EMBL/GenBank/DDBJ databases">
        <title>Deep-cultivation of Planctomycetes and their phenomic and genomic characterization uncovers novel biology.</title>
        <authorList>
            <person name="Wiegand S."/>
            <person name="Jogler M."/>
            <person name="Boedeker C."/>
            <person name="Pinto D."/>
            <person name="Vollmers J."/>
            <person name="Rivas-Marin E."/>
            <person name="Kohn T."/>
            <person name="Peeters S.H."/>
            <person name="Heuer A."/>
            <person name="Rast P."/>
            <person name="Oberbeckmann S."/>
            <person name="Bunk B."/>
            <person name="Jeske O."/>
            <person name="Meyerdierks A."/>
            <person name="Storesund J.E."/>
            <person name="Kallscheuer N."/>
            <person name="Luecker S."/>
            <person name="Lage O.M."/>
            <person name="Pohl T."/>
            <person name="Merkel B.J."/>
            <person name="Hornburger P."/>
            <person name="Mueller R.-W."/>
            <person name="Bruemmer F."/>
            <person name="Labrenz M."/>
            <person name="Spormann A.M."/>
            <person name="Op den Camp H."/>
            <person name="Overmann J."/>
            <person name="Amann R."/>
            <person name="Jetten M.S.M."/>
            <person name="Mascher T."/>
            <person name="Medema M.H."/>
            <person name="Devos D.P."/>
            <person name="Kaster A.-K."/>
            <person name="Ovreas L."/>
            <person name="Rohde M."/>
            <person name="Galperin M.Y."/>
            <person name="Jogler C."/>
        </authorList>
    </citation>
    <scope>NUCLEOTIDE SEQUENCE [LARGE SCALE GENOMIC DNA]</scope>
    <source>
        <strain evidence="1 2">Poly24</strain>
    </source>
</reference>
<protein>
    <recommendedName>
        <fullName evidence="3">Phage virion morphogenesis family protein</fullName>
    </recommendedName>
</protein>
<keyword evidence="2" id="KW-1185">Reference proteome</keyword>
<name>A0A518JNR9_9BACT</name>
<dbReference type="AlphaFoldDB" id="A0A518JNR9"/>
<organism evidence="1 2">
    <name type="scientific">Rosistilla carotiformis</name>
    <dbReference type="NCBI Taxonomy" id="2528017"/>
    <lineage>
        <taxon>Bacteria</taxon>
        <taxon>Pseudomonadati</taxon>
        <taxon>Planctomycetota</taxon>
        <taxon>Planctomycetia</taxon>
        <taxon>Pirellulales</taxon>
        <taxon>Pirellulaceae</taxon>
        <taxon>Rosistilla</taxon>
    </lineage>
</organism>
<dbReference type="EMBL" id="CP036348">
    <property type="protein sequence ID" value="QDV67192.1"/>
    <property type="molecule type" value="Genomic_DNA"/>
</dbReference>